<reference evidence="2" key="1">
    <citation type="submission" date="2020-05" db="EMBL/GenBank/DDBJ databases">
        <authorList>
            <person name="Chiriac C."/>
            <person name="Salcher M."/>
            <person name="Ghai R."/>
            <person name="Kavagutti S V."/>
        </authorList>
    </citation>
    <scope>NUCLEOTIDE SEQUENCE</scope>
</reference>
<name>A0A6J5SUA7_9CAUD</name>
<feature type="transmembrane region" description="Helical" evidence="1">
    <location>
        <begin position="7"/>
        <end position="25"/>
    </location>
</feature>
<keyword evidence="1" id="KW-0472">Membrane</keyword>
<protein>
    <submittedName>
        <fullName evidence="2">Uncharacterized protein</fullName>
    </submittedName>
</protein>
<proteinExistence type="predicted"/>
<keyword evidence="1" id="KW-0812">Transmembrane</keyword>
<gene>
    <name evidence="2" type="ORF">UFOVP1604_136</name>
</gene>
<dbReference type="EMBL" id="LR797474">
    <property type="protein sequence ID" value="CAB4219053.1"/>
    <property type="molecule type" value="Genomic_DNA"/>
</dbReference>
<feature type="transmembrane region" description="Helical" evidence="1">
    <location>
        <begin position="31"/>
        <end position="50"/>
    </location>
</feature>
<keyword evidence="1" id="KW-1133">Transmembrane helix</keyword>
<sequence length="59" mass="7207">MWNYFKYLLKLMFGFMIIIAIDVILKNADPAVGNWWFYTTLIFYNGYCYLEYRLTDNSE</sequence>
<evidence type="ECO:0000313" key="2">
    <source>
        <dbReference type="EMBL" id="CAB4219053.1"/>
    </source>
</evidence>
<evidence type="ECO:0000256" key="1">
    <source>
        <dbReference type="SAM" id="Phobius"/>
    </source>
</evidence>
<accession>A0A6J5SUA7</accession>
<organism evidence="2">
    <name type="scientific">uncultured Caudovirales phage</name>
    <dbReference type="NCBI Taxonomy" id="2100421"/>
    <lineage>
        <taxon>Viruses</taxon>
        <taxon>Duplodnaviria</taxon>
        <taxon>Heunggongvirae</taxon>
        <taxon>Uroviricota</taxon>
        <taxon>Caudoviricetes</taxon>
        <taxon>Peduoviridae</taxon>
        <taxon>Maltschvirus</taxon>
        <taxon>Maltschvirus maltsch</taxon>
    </lineage>
</organism>